<dbReference type="PANTHER" id="PTHR45747:SF4">
    <property type="entry name" value="HISTONE-LYSINE N-METHYLTRANSFERASE E(Z)"/>
    <property type="match status" value="1"/>
</dbReference>
<sequence length="76" mass="8975">MSTLSFKMRLTVEVYDKYMCSFLFNLNNDFVVDATRKGNKIHFANHSMNPYYRAKGEMKREMERGEGSNWGLGRVR</sequence>
<reference evidence="3" key="1">
    <citation type="submission" date="2021-10" db="EMBL/GenBank/DDBJ databases">
        <title>Tropical sea cucumber genome reveals ecological adaptation and Cuvierian tubules defense mechanism.</title>
        <authorList>
            <person name="Chen T."/>
        </authorList>
    </citation>
    <scope>NUCLEOTIDE SEQUENCE</scope>
    <source>
        <strain evidence="3">Nanhai2018</strain>
        <tissue evidence="3">Muscle</tissue>
    </source>
</reference>
<dbReference type="InterPro" id="IPR045318">
    <property type="entry name" value="EZH1/2-like"/>
</dbReference>
<dbReference type="Gene3D" id="2.170.270.10">
    <property type="entry name" value="SET domain"/>
    <property type="match status" value="1"/>
</dbReference>
<dbReference type="PANTHER" id="PTHR45747">
    <property type="entry name" value="HISTONE-LYSINE N-METHYLTRANSFERASE E(Z)"/>
    <property type="match status" value="1"/>
</dbReference>
<dbReference type="GO" id="GO:0031507">
    <property type="term" value="P:heterochromatin formation"/>
    <property type="evidence" value="ECO:0007669"/>
    <property type="project" value="TreeGrafter"/>
</dbReference>
<evidence type="ECO:0000256" key="1">
    <source>
        <dbReference type="ARBA" id="ARBA00023015"/>
    </source>
</evidence>
<dbReference type="AlphaFoldDB" id="A0A9Q0Y8R9"/>
<dbReference type="OrthoDB" id="6141102at2759"/>
<dbReference type="GO" id="GO:0046976">
    <property type="term" value="F:histone H3K27 methyltransferase activity"/>
    <property type="evidence" value="ECO:0007669"/>
    <property type="project" value="TreeGrafter"/>
</dbReference>
<organism evidence="3 4">
    <name type="scientific">Holothuria leucospilota</name>
    <name type="common">Black long sea cucumber</name>
    <name type="synonym">Mertensiothuria leucospilota</name>
    <dbReference type="NCBI Taxonomy" id="206669"/>
    <lineage>
        <taxon>Eukaryota</taxon>
        <taxon>Metazoa</taxon>
        <taxon>Echinodermata</taxon>
        <taxon>Eleutherozoa</taxon>
        <taxon>Echinozoa</taxon>
        <taxon>Holothuroidea</taxon>
        <taxon>Aspidochirotacea</taxon>
        <taxon>Aspidochirotida</taxon>
        <taxon>Holothuriidae</taxon>
        <taxon>Holothuria</taxon>
    </lineage>
</organism>
<dbReference type="SUPFAM" id="SSF82199">
    <property type="entry name" value="SET domain"/>
    <property type="match status" value="1"/>
</dbReference>
<protein>
    <submittedName>
        <fullName evidence="3">Histone-lysine N-methyltransferase E(Z)</fullName>
    </submittedName>
</protein>
<keyword evidence="4" id="KW-1185">Reference proteome</keyword>
<evidence type="ECO:0000256" key="2">
    <source>
        <dbReference type="ARBA" id="ARBA00023163"/>
    </source>
</evidence>
<keyword evidence="1" id="KW-0805">Transcription regulation</keyword>
<dbReference type="Proteomes" id="UP001152320">
    <property type="component" value="Unassembled WGS sequence"/>
</dbReference>
<keyword evidence="2" id="KW-0804">Transcription</keyword>
<proteinExistence type="predicted"/>
<dbReference type="InterPro" id="IPR046341">
    <property type="entry name" value="SET_dom_sf"/>
</dbReference>
<evidence type="ECO:0000313" key="3">
    <source>
        <dbReference type="EMBL" id="KAJ8017797.1"/>
    </source>
</evidence>
<name>A0A9Q0Y8R9_HOLLE</name>
<comment type="caution">
    <text evidence="3">The sequence shown here is derived from an EMBL/GenBank/DDBJ whole genome shotgun (WGS) entry which is preliminary data.</text>
</comment>
<dbReference type="EMBL" id="JAIZAY010000992">
    <property type="protein sequence ID" value="KAJ8017797.1"/>
    <property type="molecule type" value="Genomic_DNA"/>
</dbReference>
<accession>A0A9Q0Y8R9</accession>
<dbReference type="GO" id="GO:0035098">
    <property type="term" value="C:ESC/E(Z) complex"/>
    <property type="evidence" value="ECO:0007669"/>
    <property type="project" value="TreeGrafter"/>
</dbReference>
<gene>
    <name evidence="3" type="ORF">HOLleu_44563</name>
</gene>
<evidence type="ECO:0000313" key="4">
    <source>
        <dbReference type="Proteomes" id="UP001152320"/>
    </source>
</evidence>
<dbReference type="GO" id="GO:0003682">
    <property type="term" value="F:chromatin binding"/>
    <property type="evidence" value="ECO:0007669"/>
    <property type="project" value="TreeGrafter"/>
</dbReference>